<dbReference type="Proteomes" id="UP000642829">
    <property type="component" value="Unassembled WGS sequence"/>
</dbReference>
<dbReference type="SUPFAM" id="SSF52540">
    <property type="entry name" value="P-loop containing nucleoside triphosphate hydrolases"/>
    <property type="match status" value="1"/>
</dbReference>
<keyword evidence="3" id="KW-1185">Reference proteome</keyword>
<protein>
    <submittedName>
        <fullName evidence="2">ATPase/protein kinase</fullName>
    </submittedName>
</protein>
<dbReference type="PANTHER" id="PTHR23408">
    <property type="entry name" value="METHYLMALONYL-COA MUTASE"/>
    <property type="match status" value="1"/>
</dbReference>
<organism evidence="2 3">
    <name type="scientific">Cerasicoccus arenae</name>
    <dbReference type="NCBI Taxonomy" id="424488"/>
    <lineage>
        <taxon>Bacteria</taxon>
        <taxon>Pseudomonadati</taxon>
        <taxon>Verrucomicrobiota</taxon>
        <taxon>Opitutia</taxon>
        <taxon>Puniceicoccales</taxon>
        <taxon>Cerasicoccaceae</taxon>
        <taxon>Cerasicoccus</taxon>
    </lineage>
</organism>
<comment type="similarity">
    <text evidence="1">Belongs to the SIMIBI class G3E GTPase family. ArgK/MeaB subfamily.</text>
</comment>
<dbReference type="NCBIfam" id="TIGR00750">
    <property type="entry name" value="lao"/>
    <property type="match status" value="1"/>
</dbReference>
<dbReference type="Pfam" id="PF03308">
    <property type="entry name" value="MeaB"/>
    <property type="match status" value="1"/>
</dbReference>
<dbReference type="Gene3D" id="3.40.50.300">
    <property type="entry name" value="P-loop containing nucleotide triphosphate hydrolases"/>
    <property type="match status" value="1"/>
</dbReference>
<dbReference type="InterPro" id="IPR005129">
    <property type="entry name" value="GTPase_ArgK"/>
</dbReference>
<evidence type="ECO:0000313" key="2">
    <source>
        <dbReference type="EMBL" id="GHC05540.1"/>
    </source>
</evidence>
<comment type="caution">
    <text evidence="2">The sequence shown here is derived from an EMBL/GenBank/DDBJ whole genome shotgun (WGS) entry which is preliminary data.</text>
</comment>
<dbReference type="AlphaFoldDB" id="A0A8J3GER4"/>
<dbReference type="InterPro" id="IPR027417">
    <property type="entry name" value="P-loop_NTPase"/>
</dbReference>
<reference evidence="2" key="1">
    <citation type="journal article" date="2014" name="Int. J. Syst. Evol. Microbiol.">
        <title>Complete genome sequence of Corynebacterium casei LMG S-19264T (=DSM 44701T), isolated from a smear-ripened cheese.</title>
        <authorList>
            <consortium name="US DOE Joint Genome Institute (JGI-PGF)"/>
            <person name="Walter F."/>
            <person name="Albersmeier A."/>
            <person name="Kalinowski J."/>
            <person name="Ruckert C."/>
        </authorList>
    </citation>
    <scope>NUCLEOTIDE SEQUENCE</scope>
    <source>
        <strain evidence="2">KCTC 12870</strain>
    </source>
</reference>
<dbReference type="PANTHER" id="PTHR23408:SF3">
    <property type="entry name" value="METHYLMALONIC ACIDURIA TYPE A PROTEIN, MITOCHONDRIAL"/>
    <property type="match status" value="1"/>
</dbReference>
<accession>A0A8J3GER4</accession>
<gene>
    <name evidence="2" type="ORF">GCM10007047_23080</name>
</gene>
<dbReference type="GO" id="GO:0003924">
    <property type="term" value="F:GTPase activity"/>
    <property type="evidence" value="ECO:0007669"/>
    <property type="project" value="InterPro"/>
</dbReference>
<dbReference type="Gene3D" id="1.20.5.170">
    <property type="match status" value="1"/>
</dbReference>
<dbReference type="GO" id="GO:0016301">
    <property type="term" value="F:kinase activity"/>
    <property type="evidence" value="ECO:0007669"/>
    <property type="project" value="UniProtKB-KW"/>
</dbReference>
<proteinExistence type="inferred from homology"/>
<evidence type="ECO:0000256" key="1">
    <source>
        <dbReference type="ARBA" id="ARBA00009625"/>
    </source>
</evidence>
<dbReference type="CDD" id="cd03114">
    <property type="entry name" value="MMAA-like"/>
    <property type="match status" value="1"/>
</dbReference>
<dbReference type="GO" id="GO:0005737">
    <property type="term" value="C:cytoplasm"/>
    <property type="evidence" value="ECO:0007669"/>
    <property type="project" value="TreeGrafter"/>
</dbReference>
<reference evidence="2" key="2">
    <citation type="submission" date="2020-09" db="EMBL/GenBank/DDBJ databases">
        <authorList>
            <person name="Sun Q."/>
            <person name="Kim S."/>
        </authorList>
    </citation>
    <scope>NUCLEOTIDE SEQUENCE</scope>
    <source>
        <strain evidence="2">KCTC 12870</strain>
    </source>
</reference>
<dbReference type="NCBIfam" id="NF006958">
    <property type="entry name" value="PRK09435.1"/>
    <property type="match status" value="1"/>
</dbReference>
<name>A0A8J3GER4_9BACT</name>
<sequence>MPKQPEKTRRTEWTPAEHHAGFTTEVMLGVQGAPTVKKHRKKRRTLSADEVVDGVLAGDRTVLARAVTLIESRAEAHRETAREILRRCLPHAGNSVRLGITGTPGAGKSTFIECLGQQICAKGGKIAVLAVDPSSSRTGGSVLGDKTRMELLTREPNAFIRPSPSGGALGGVAAKTREAMLLCEAAGFDHIVIETVGVGQSEVAVRTMVDFFLLLQITGGGDDLQGIKKGVIEMADAIVINKADGANLRPAQIACGEFKRVLHYLNPYTDGWAPQAMTCSALDGSGVDDVWAMVLRFCSELKAAEKFSAIRVEQNRQWLHSLLRDAVLQRFYQGKSVIEQLPQIEHDVASGKLPVVEAVELLLR</sequence>
<dbReference type="GO" id="GO:0005525">
    <property type="term" value="F:GTP binding"/>
    <property type="evidence" value="ECO:0007669"/>
    <property type="project" value="InterPro"/>
</dbReference>
<evidence type="ECO:0000313" key="3">
    <source>
        <dbReference type="Proteomes" id="UP000642829"/>
    </source>
</evidence>
<keyword evidence="2" id="KW-0418">Kinase</keyword>
<keyword evidence="2" id="KW-0808">Transferase</keyword>
<dbReference type="RefSeq" id="WP_189515283.1">
    <property type="nucleotide sequence ID" value="NZ_BMXG01000014.1"/>
</dbReference>
<dbReference type="EMBL" id="BMXG01000014">
    <property type="protein sequence ID" value="GHC05540.1"/>
    <property type="molecule type" value="Genomic_DNA"/>
</dbReference>
<dbReference type="Gene3D" id="1.10.287.130">
    <property type="match status" value="1"/>
</dbReference>